<dbReference type="RefSeq" id="WP_246011944.1">
    <property type="nucleotide sequence ID" value="NZ_BHXQ01000007.1"/>
</dbReference>
<evidence type="ECO:0000259" key="1">
    <source>
        <dbReference type="Pfam" id="PF08818"/>
    </source>
</evidence>
<dbReference type="SUPFAM" id="SSF159888">
    <property type="entry name" value="YdhG-like"/>
    <property type="match status" value="1"/>
</dbReference>
<dbReference type="EMBL" id="BHXQ01000007">
    <property type="protein sequence ID" value="GCC53408.1"/>
    <property type="molecule type" value="Genomic_DNA"/>
</dbReference>
<dbReference type="Gene3D" id="3.90.1150.200">
    <property type="match status" value="1"/>
</dbReference>
<gene>
    <name evidence="2" type="ORF">SanaruYs_36520</name>
</gene>
<dbReference type="Gene3D" id="1.10.150.20">
    <property type="entry name" value="5' to 3' exonuclease, C-terminal subdomain"/>
    <property type="match status" value="1"/>
</dbReference>
<name>A0A401UES5_9BACT</name>
<dbReference type="InterPro" id="IPR014922">
    <property type="entry name" value="YdhG-like"/>
</dbReference>
<proteinExistence type="predicted"/>
<organism evidence="2 3">
    <name type="scientific">Chryseotalea sanaruensis</name>
    <dbReference type="NCBI Taxonomy" id="2482724"/>
    <lineage>
        <taxon>Bacteria</taxon>
        <taxon>Pseudomonadati</taxon>
        <taxon>Bacteroidota</taxon>
        <taxon>Cytophagia</taxon>
        <taxon>Cytophagales</taxon>
        <taxon>Chryseotaleaceae</taxon>
        <taxon>Chryseotalea</taxon>
    </lineage>
</organism>
<reference evidence="2 3" key="1">
    <citation type="submission" date="2018-11" db="EMBL/GenBank/DDBJ databases">
        <title>Chryseotalea sanarue gen. nov., sp., nov., a member of the family Cytophagaceae, isolated from a brackish lake in Hamamatsu Japan.</title>
        <authorList>
            <person name="Maejima Y."/>
            <person name="Iino T."/>
            <person name="Muraguchi Y."/>
            <person name="Fukuda K."/>
            <person name="Ohkuma M."/>
            <person name="Moriuchi R."/>
            <person name="Dohra H."/>
            <person name="Kimbara K."/>
            <person name="Shintani M."/>
        </authorList>
    </citation>
    <scope>NUCLEOTIDE SEQUENCE [LARGE SCALE GENOMIC DNA]</scope>
    <source>
        <strain evidence="2 3">Ys</strain>
    </source>
</reference>
<evidence type="ECO:0000313" key="3">
    <source>
        <dbReference type="Proteomes" id="UP000288227"/>
    </source>
</evidence>
<sequence length="216" mass="24335">MMEQVVSIDEYLKEFPVSMQKLLQTMRNTIQAAAPEATERISYGMPCFYAKGNLVYFAVHKNHIGFYPSSSGISAFTNELKAYKYSKGAIQFPFDKPLPLALIKKIVEYRLQENFDKAAEKERKAQLRICKNGHQFYKSSDCPTCPICEKKNKSAQGFVEKLSAPATRALLNEGIKSLTQLAKYKEADILKLHGVGPSALPIMRKALKENGLTFKK</sequence>
<accession>A0A401UES5</accession>
<keyword evidence="3" id="KW-1185">Reference proteome</keyword>
<protein>
    <recommendedName>
        <fullName evidence="1">YdhG-like domain-containing protein</fullName>
    </recommendedName>
</protein>
<feature type="domain" description="YdhG-like" evidence="1">
    <location>
        <begin position="20"/>
        <end position="110"/>
    </location>
</feature>
<comment type="caution">
    <text evidence="2">The sequence shown here is derived from an EMBL/GenBank/DDBJ whole genome shotgun (WGS) entry which is preliminary data.</text>
</comment>
<dbReference type="NCBIfam" id="NF005841">
    <property type="entry name" value="PRK07758.1"/>
    <property type="match status" value="1"/>
</dbReference>
<dbReference type="Pfam" id="PF08818">
    <property type="entry name" value="DUF1801"/>
    <property type="match status" value="1"/>
</dbReference>
<dbReference type="AlphaFoldDB" id="A0A401UES5"/>
<evidence type="ECO:0000313" key="2">
    <source>
        <dbReference type="EMBL" id="GCC53408.1"/>
    </source>
</evidence>
<dbReference type="SUPFAM" id="SSF47789">
    <property type="entry name" value="C-terminal domain of RNA polymerase alpha subunit"/>
    <property type="match status" value="1"/>
</dbReference>
<dbReference type="Proteomes" id="UP000288227">
    <property type="component" value="Unassembled WGS sequence"/>
</dbReference>